<gene>
    <name evidence="10" type="ORF">KK062_27945</name>
</gene>
<reference evidence="10 11" key="1">
    <citation type="submission" date="2021-05" db="EMBL/GenBank/DDBJ databases">
        <title>A Polyphasic approach of four new species of the genus Ohtaekwangia: Ohtaekwangia histidinii sp. nov., Ohtaekwangia cretensis sp. nov., Ohtaekwangia indiensis sp. nov., Ohtaekwangia reichenbachii sp. nov. from diverse environment.</title>
        <authorList>
            <person name="Octaviana S."/>
        </authorList>
    </citation>
    <scope>NUCLEOTIDE SEQUENCE [LARGE SCALE GENOMIC DNA]</scope>
    <source>
        <strain evidence="10 11">PWU5</strain>
    </source>
</reference>
<accession>A0AAP2GSS4</accession>
<evidence type="ECO:0000256" key="4">
    <source>
        <dbReference type="ARBA" id="ARBA00023136"/>
    </source>
</evidence>
<feature type="domain" description="SusD-like N-terminal" evidence="9">
    <location>
        <begin position="96"/>
        <end position="231"/>
    </location>
</feature>
<dbReference type="Pfam" id="PF14322">
    <property type="entry name" value="SusD-like_3"/>
    <property type="match status" value="1"/>
</dbReference>
<evidence type="ECO:0000256" key="6">
    <source>
        <dbReference type="SAM" id="MobiDB-lite"/>
    </source>
</evidence>
<dbReference type="Gene3D" id="1.25.40.390">
    <property type="match status" value="1"/>
</dbReference>
<evidence type="ECO:0000256" key="3">
    <source>
        <dbReference type="ARBA" id="ARBA00022729"/>
    </source>
</evidence>
<dbReference type="Proteomes" id="UP001319080">
    <property type="component" value="Unassembled WGS sequence"/>
</dbReference>
<organism evidence="10 11">
    <name type="scientific">Dawidia cretensis</name>
    <dbReference type="NCBI Taxonomy" id="2782350"/>
    <lineage>
        <taxon>Bacteria</taxon>
        <taxon>Pseudomonadati</taxon>
        <taxon>Bacteroidota</taxon>
        <taxon>Cytophagia</taxon>
        <taxon>Cytophagales</taxon>
        <taxon>Chryseotaleaceae</taxon>
        <taxon>Dawidia</taxon>
    </lineage>
</organism>
<dbReference type="PROSITE" id="PS51257">
    <property type="entry name" value="PROKAR_LIPOPROTEIN"/>
    <property type="match status" value="1"/>
</dbReference>
<evidence type="ECO:0000256" key="7">
    <source>
        <dbReference type="SAM" id="SignalP"/>
    </source>
</evidence>
<proteinExistence type="inferred from homology"/>
<feature type="domain" description="RagB/SusD" evidence="8">
    <location>
        <begin position="363"/>
        <end position="561"/>
    </location>
</feature>
<evidence type="ECO:0000259" key="8">
    <source>
        <dbReference type="Pfam" id="PF07980"/>
    </source>
</evidence>
<evidence type="ECO:0000256" key="5">
    <source>
        <dbReference type="ARBA" id="ARBA00023237"/>
    </source>
</evidence>
<comment type="caution">
    <text evidence="10">The sequence shown here is derived from an EMBL/GenBank/DDBJ whole genome shotgun (WGS) entry which is preliminary data.</text>
</comment>
<dbReference type="InterPro" id="IPR033985">
    <property type="entry name" value="SusD-like_N"/>
</dbReference>
<evidence type="ECO:0000256" key="1">
    <source>
        <dbReference type="ARBA" id="ARBA00004442"/>
    </source>
</evidence>
<evidence type="ECO:0000313" key="10">
    <source>
        <dbReference type="EMBL" id="MBT1712106.1"/>
    </source>
</evidence>
<keyword evidence="3 7" id="KW-0732">Signal</keyword>
<keyword evidence="5" id="KW-0998">Cell outer membrane</keyword>
<dbReference type="RefSeq" id="WP_254087674.1">
    <property type="nucleotide sequence ID" value="NZ_JAHESE010000050.1"/>
</dbReference>
<dbReference type="SUPFAM" id="SSF48452">
    <property type="entry name" value="TPR-like"/>
    <property type="match status" value="1"/>
</dbReference>
<dbReference type="Pfam" id="PF07980">
    <property type="entry name" value="SusD_RagB"/>
    <property type="match status" value="1"/>
</dbReference>
<sequence>MKFLNKLIPSSRCLVLVTLLATVACNEILEENPYTTFTTDYFKTSGGFRSAVVTGYAGMRFNYGPIGALDINVFGTDEWTNGDQAISSPLNVYNVSTSEGDLLTPWNNNFWHINTLNLIINLKPEELIEVREADRVTWVAEARYLRAHYYYLMVTQFGAVPLDLGSGELQFNDVPTSAFNRLPVDDLLVKNYQAMIDDLTFAVENLPAKRPERAFNLSKAAALHLLAKVYLYRGYSAVKQPSDFQNAYTTAMQLIDGKDTYGVALLEDFADVFREGNDYNAEIIYAIERLPKNNTANEMIDPSTDFANKANMTNNMFNSNYQGPIFVFDPSTTPPSTQAYIDGRPLEYGRPLRRFAPTKWLFETAFADKKNDSRFDNSFRMVWYARSVSATPPATYVNRLNAIGLAIGDTAFYLTKRDREADSLKALAGAQKKNYRVFGPSEFYTNTNRTNLIYPSLKKFQSVQRANFQDASGRPLPVSRFAETYLLAAEAAMLLGQPGEAADLINVLKRRAAYRPELTPGEVDSRYAAIEVTAADINIDFILDERTRELAGEHSRWPDLAARGKLLDRVPTRNVDAANIQPHHVLRPIPQSQLDRMSDPDKAKYQNPAY</sequence>
<keyword evidence="4" id="KW-0472">Membrane</keyword>
<protein>
    <submittedName>
        <fullName evidence="10">RagB/SusD family nutrient uptake outer membrane protein</fullName>
    </submittedName>
</protein>
<dbReference type="InterPro" id="IPR011990">
    <property type="entry name" value="TPR-like_helical_dom_sf"/>
</dbReference>
<comment type="subcellular location">
    <subcellularLocation>
        <location evidence="1">Cell outer membrane</location>
    </subcellularLocation>
</comment>
<evidence type="ECO:0000256" key="2">
    <source>
        <dbReference type="ARBA" id="ARBA00006275"/>
    </source>
</evidence>
<dbReference type="AlphaFoldDB" id="A0AAP2GSS4"/>
<evidence type="ECO:0000313" key="11">
    <source>
        <dbReference type="Proteomes" id="UP001319080"/>
    </source>
</evidence>
<comment type="similarity">
    <text evidence="2">Belongs to the SusD family.</text>
</comment>
<feature type="chain" id="PRO_5042982406" evidence="7">
    <location>
        <begin position="27"/>
        <end position="610"/>
    </location>
</feature>
<feature type="region of interest" description="Disordered" evidence="6">
    <location>
        <begin position="579"/>
        <end position="610"/>
    </location>
</feature>
<dbReference type="InterPro" id="IPR012944">
    <property type="entry name" value="SusD_RagB_dom"/>
</dbReference>
<name>A0AAP2GSS4_9BACT</name>
<evidence type="ECO:0000259" key="9">
    <source>
        <dbReference type="Pfam" id="PF14322"/>
    </source>
</evidence>
<dbReference type="GO" id="GO:0009279">
    <property type="term" value="C:cell outer membrane"/>
    <property type="evidence" value="ECO:0007669"/>
    <property type="project" value="UniProtKB-SubCell"/>
</dbReference>
<feature type="signal peptide" evidence="7">
    <location>
        <begin position="1"/>
        <end position="26"/>
    </location>
</feature>
<dbReference type="EMBL" id="JAHESE010000050">
    <property type="protein sequence ID" value="MBT1712106.1"/>
    <property type="molecule type" value="Genomic_DNA"/>
</dbReference>
<keyword evidence="11" id="KW-1185">Reference proteome</keyword>